<dbReference type="PANTHER" id="PTHR43026">
    <property type="entry name" value="2-HYDROXYACID DEHYDROGENASE HOMOLOG 1-RELATED"/>
    <property type="match status" value="1"/>
</dbReference>
<dbReference type="EMBL" id="BJCD01000038">
    <property type="protein sequence ID" value="GDZ93827.1"/>
    <property type="molecule type" value="Genomic_DNA"/>
</dbReference>
<dbReference type="Pfam" id="PF02826">
    <property type="entry name" value="2-Hacid_dh_C"/>
    <property type="match status" value="1"/>
</dbReference>
<organism evidence="7 8">
    <name type="scientific">Planktothrix agardhii CCAP 1459/11A</name>
    <dbReference type="NCBI Taxonomy" id="282420"/>
    <lineage>
        <taxon>Bacteria</taxon>
        <taxon>Bacillati</taxon>
        <taxon>Cyanobacteriota</taxon>
        <taxon>Cyanophyceae</taxon>
        <taxon>Oscillatoriophycideae</taxon>
        <taxon>Oscillatoriales</taxon>
        <taxon>Microcoleaceae</taxon>
        <taxon>Planktothrix</taxon>
    </lineage>
</organism>
<evidence type="ECO:0000313" key="7">
    <source>
        <dbReference type="EMBL" id="GDZ93827.1"/>
    </source>
</evidence>
<dbReference type="SUPFAM" id="SSF52283">
    <property type="entry name" value="Formate/glycerate dehydrogenase catalytic domain-like"/>
    <property type="match status" value="1"/>
</dbReference>
<dbReference type="InterPro" id="IPR058205">
    <property type="entry name" value="D-LDH-like"/>
</dbReference>
<gene>
    <name evidence="7" type="ORF">PA905_16670</name>
</gene>
<accession>A0A4P5ZYS5</accession>
<dbReference type="InterPro" id="IPR029752">
    <property type="entry name" value="D-isomer_DH_CS1"/>
</dbReference>
<dbReference type="CDD" id="cd12183">
    <property type="entry name" value="LDH_like_2"/>
    <property type="match status" value="1"/>
</dbReference>
<comment type="caution">
    <text evidence="7">The sequence shown here is derived from an EMBL/GenBank/DDBJ whole genome shotgun (WGS) entry which is preliminary data.</text>
</comment>
<feature type="domain" description="D-isomer specific 2-hydroxyacid dehydrogenase NAD-binding" evidence="6">
    <location>
        <begin position="133"/>
        <end position="321"/>
    </location>
</feature>
<name>A0A4P5ZYS5_PLAAG</name>
<dbReference type="InterPro" id="IPR006140">
    <property type="entry name" value="D-isomer_DH_NAD-bd"/>
</dbReference>
<evidence type="ECO:0000259" key="6">
    <source>
        <dbReference type="Pfam" id="PF02826"/>
    </source>
</evidence>
<evidence type="ECO:0000256" key="3">
    <source>
        <dbReference type="ARBA" id="ARBA00023027"/>
    </source>
</evidence>
<evidence type="ECO:0000256" key="4">
    <source>
        <dbReference type="RuleBase" id="RU003719"/>
    </source>
</evidence>
<evidence type="ECO:0000313" key="8">
    <source>
        <dbReference type="Proteomes" id="UP000299794"/>
    </source>
</evidence>
<keyword evidence="2 4" id="KW-0560">Oxidoreductase</keyword>
<evidence type="ECO:0000256" key="1">
    <source>
        <dbReference type="ARBA" id="ARBA00005854"/>
    </source>
</evidence>
<dbReference type="PROSITE" id="PS00670">
    <property type="entry name" value="D_2_HYDROXYACID_DH_2"/>
    <property type="match status" value="1"/>
</dbReference>
<feature type="domain" description="D-isomer specific 2-hydroxyacid dehydrogenase catalytic" evidence="5">
    <location>
        <begin position="26"/>
        <end position="352"/>
    </location>
</feature>
<comment type="similarity">
    <text evidence="1 4">Belongs to the D-isomer specific 2-hydroxyacid dehydrogenase family.</text>
</comment>
<dbReference type="Proteomes" id="UP000299794">
    <property type="component" value="Unassembled WGS sequence"/>
</dbReference>
<evidence type="ECO:0000259" key="5">
    <source>
        <dbReference type="Pfam" id="PF00389"/>
    </source>
</evidence>
<dbReference type="FunFam" id="3.40.50.720:FF:000292">
    <property type="entry name" value="Putative D-lactate dehydrogenase"/>
    <property type="match status" value="1"/>
</dbReference>
<dbReference type="SUPFAM" id="SSF51735">
    <property type="entry name" value="NAD(P)-binding Rossmann-fold domains"/>
    <property type="match status" value="1"/>
</dbReference>
<evidence type="ECO:0000256" key="2">
    <source>
        <dbReference type="ARBA" id="ARBA00023002"/>
    </source>
</evidence>
<dbReference type="AlphaFoldDB" id="A0A4P5ZYS5"/>
<dbReference type="GO" id="GO:0051287">
    <property type="term" value="F:NAD binding"/>
    <property type="evidence" value="ECO:0007669"/>
    <property type="project" value="InterPro"/>
</dbReference>
<dbReference type="InterPro" id="IPR029753">
    <property type="entry name" value="D-isomer_DH_CS"/>
</dbReference>
<dbReference type="PROSITE" id="PS00065">
    <property type="entry name" value="D_2_HYDROXYACID_DH_1"/>
    <property type="match status" value="1"/>
</dbReference>
<dbReference type="InterPro" id="IPR036291">
    <property type="entry name" value="NAD(P)-bd_dom_sf"/>
</dbReference>
<dbReference type="InterPro" id="IPR006139">
    <property type="entry name" value="D-isomer_2_OHA_DH_cat_dom"/>
</dbReference>
<dbReference type="PROSITE" id="PS00671">
    <property type="entry name" value="D_2_HYDROXYACID_DH_3"/>
    <property type="match status" value="1"/>
</dbReference>
<protein>
    <submittedName>
        <fullName evidence="7">D-isomer specific 2-hydroxyacid dehydrogenase NAD-binding protein</fullName>
    </submittedName>
</protein>
<reference evidence="8" key="1">
    <citation type="submission" date="2019-02" db="EMBL/GenBank/DDBJ databases">
        <title>Draft genome sequence of Planktothrix agardhii NIES-905.</title>
        <authorList>
            <person name="Yamaguchi H."/>
            <person name="Suzuki S."/>
            <person name="Kawachi M."/>
        </authorList>
    </citation>
    <scope>NUCLEOTIDE SEQUENCE [LARGE SCALE GENOMIC DNA]</scope>
    <source>
        <strain evidence="8">CCAP 1459/11A</strain>
    </source>
</reference>
<dbReference type="GO" id="GO:0008720">
    <property type="term" value="F:D-lactate dehydrogenase (NAD+) activity"/>
    <property type="evidence" value="ECO:0007669"/>
    <property type="project" value="TreeGrafter"/>
</dbReference>
<proteinExistence type="inferred from homology"/>
<dbReference type="Pfam" id="PF00389">
    <property type="entry name" value="2-Hacid_dh"/>
    <property type="match status" value="1"/>
</dbReference>
<sequence>MIFLKILLLSYQSVVTFNNLPMKVAVFSTKSYDRRFLELENNISKANHELVFFDARLQPQTASLAAGFPAVCVFVNDDLGTETLEILASQGTKLIALRCTGFNNVNLKTAAELGIKVVRVTEYSPYAVAEHAVGLILMLNRKLYRAYNRVRDDNFALDGLLGFDLHNRTVGVVGTGKIGQIFAQIMAGFGCHLLGYDVYPNPNFEKLENAEYVSLEELWKRSDVISLHCPLFPETHHLINQETIAKMKSGVMLINTSRGKLVDTKAVIEGIKSEKIGYVGIDVYEEEDKLFFEDLSTTIIQDDTFQLLQSFPNVVITAHQGFFTENALDDIARTTIANFSDFEQGNPLTNQVTAS</sequence>
<dbReference type="PANTHER" id="PTHR43026:SF1">
    <property type="entry name" value="2-HYDROXYACID DEHYDROGENASE HOMOLOG 1-RELATED"/>
    <property type="match status" value="1"/>
</dbReference>
<keyword evidence="3" id="KW-0520">NAD</keyword>
<dbReference type="Gene3D" id="3.40.50.720">
    <property type="entry name" value="NAD(P)-binding Rossmann-like Domain"/>
    <property type="match status" value="2"/>
</dbReference>